<dbReference type="SUPFAM" id="SSF51101">
    <property type="entry name" value="Mannose-binding lectins"/>
    <property type="match status" value="2"/>
</dbReference>
<dbReference type="Gene3D" id="2.170.15.10">
    <property type="entry name" value="Proaerolysin, chain A, domain 3"/>
    <property type="match status" value="1"/>
</dbReference>
<dbReference type="Proteomes" id="UP001321749">
    <property type="component" value="Unassembled WGS sequence"/>
</dbReference>
<accession>A0AAV9I3C9</accession>
<dbReference type="PANTHER" id="PTHR33589">
    <property type="entry name" value="OS11G0524900 PROTEIN"/>
    <property type="match status" value="1"/>
</dbReference>
<dbReference type="EMBL" id="MU864933">
    <property type="protein sequence ID" value="KAK4466276.1"/>
    <property type="molecule type" value="Genomic_DNA"/>
</dbReference>
<comment type="caution">
    <text evidence="4">The sequence shown here is derived from an EMBL/GenBank/DDBJ whole genome shotgun (WGS) entry which is preliminary data.</text>
</comment>
<reference evidence="4" key="2">
    <citation type="submission" date="2023-06" db="EMBL/GenBank/DDBJ databases">
        <authorList>
            <consortium name="Lawrence Berkeley National Laboratory"/>
            <person name="Mondo S.J."/>
            <person name="Hensen N."/>
            <person name="Bonometti L."/>
            <person name="Westerberg I."/>
            <person name="Brannstrom I.O."/>
            <person name="Guillou S."/>
            <person name="Cros-Aarteil S."/>
            <person name="Calhoun S."/>
            <person name="Haridas S."/>
            <person name="Kuo A."/>
            <person name="Pangilinan J."/>
            <person name="Riley R."/>
            <person name="Labutti K."/>
            <person name="Andreopoulos B."/>
            <person name="Lipzen A."/>
            <person name="Chen C."/>
            <person name="Yanf M."/>
            <person name="Daum C."/>
            <person name="Ng V."/>
            <person name="Clum A."/>
            <person name="Steindorff A."/>
            <person name="Ohm R."/>
            <person name="Martin F."/>
            <person name="Silar P."/>
            <person name="Natvig D."/>
            <person name="Lalanne C."/>
            <person name="Gautier V."/>
            <person name="Ament-Velasquez S.L."/>
            <person name="Kruys A."/>
            <person name="Hutchinson M.I."/>
            <person name="Powell A.J."/>
            <person name="Barry K."/>
            <person name="Miller A.N."/>
            <person name="Grigoriev I.V."/>
            <person name="Debuchy R."/>
            <person name="Gladieux P."/>
            <person name="Thoren M.H."/>
            <person name="Johannesson H."/>
        </authorList>
    </citation>
    <scope>NUCLEOTIDE SEQUENCE</scope>
    <source>
        <strain evidence="4">PSN324</strain>
    </source>
</reference>
<gene>
    <name evidence="4" type="ORF">QBC42DRAFT_329404</name>
</gene>
<dbReference type="Gene3D" id="2.100.10.30">
    <property type="entry name" value="Jacalin-like lectin domain"/>
    <property type="match status" value="2"/>
</dbReference>
<evidence type="ECO:0000313" key="4">
    <source>
        <dbReference type="EMBL" id="KAK4466276.1"/>
    </source>
</evidence>
<dbReference type="SMART" id="SM00915">
    <property type="entry name" value="Jacalin"/>
    <property type="match status" value="1"/>
</dbReference>
<sequence length="467" mass="50473">MPGSATSGFAFEDSVVNSDLTEIRIRCGDKHDNIRCIYANGAQTVSHGGTGGREEVFHLAKDEAVITVWVWAGWDVDAIQFQTTTGRLSPNRERALMGFKGRASGVVHNIEPIWSNTRQLGSLSVAVGEMKGTKSGTGFDMLSSISDPFPANLKSIKVRSGDRIDALECMFTLASGGEFSTGRMGGGGGKEQIFTLNDNERIIRIEGRSGSQIDRLQFFTNQNRSSPTYGGNGGNPFIWTPPFDGPASAANANMCLLCFQGTFGGTVFRLAPVWAADPPIKFSLNIESYDDITKEMTGQPEVGWSDQRTSDNKTDQVVTHRSTWTMQASKSSTVSLTTESRSKIGGKAYVEITVKGKAGVPCLTESEVEAKAGLEVSSEHEWGKSATDGEAVSREFTTTVEESIPIPAHKRLVGRAVGYQMKVLGLKWRGTMTVTYAGGSSKELPVEGTIDSVSVTKIHTTYEFEDI</sequence>
<evidence type="ECO:0000313" key="5">
    <source>
        <dbReference type="Proteomes" id="UP001321749"/>
    </source>
</evidence>
<reference evidence="4" key="1">
    <citation type="journal article" date="2023" name="Mol. Phylogenet. Evol.">
        <title>Genome-scale phylogeny and comparative genomics of the fungal order Sordariales.</title>
        <authorList>
            <person name="Hensen N."/>
            <person name="Bonometti L."/>
            <person name="Westerberg I."/>
            <person name="Brannstrom I.O."/>
            <person name="Guillou S."/>
            <person name="Cros-Aarteil S."/>
            <person name="Calhoun S."/>
            <person name="Haridas S."/>
            <person name="Kuo A."/>
            <person name="Mondo S."/>
            <person name="Pangilinan J."/>
            <person name="Riley R."/>
            <person name="LaButti K."/>
            <person name="Andreopoulos B."/>
            <person name="Lipzen A."/>
            <person name="Chen C."/>
            <person name="Yan M."/>
            <person name="Daum C."/>
            <person name="Ng V."/>
            <person name="Clum A."/>
            <person name="Steindorff A."/>
            <person name="Ohm R.A."/>
            <person name="Martin F."/>
            <person name="Silar P."/>
            <person name="Natvig D.O."/>
            <person name="Lalanne C."/>
            <person name="Gautier V."/>
            <person name="Ament-Velasquez S.L."/>
            <person name="Kruys A."/>
            <person name="Hutchinson M.I."/>
            <person name="Powell A.J."/>
            <person name="Barry K."/>
            <person name="Miller A.N."/>
            <person name="Grigoriev I.V."/>
            <person name="Debuchy R."/>
            <person name="Gladieux P."/>
            <person name="Hiltunen Thoren M."/>
            <person name="Johannesson H."/>
        </authorList>
    </citation>
    <scope>NUCLEOTIDE SEQUENCE</scope>
    <source>
        <strain evidence="4">PSN324</strain>
    </source>
</reference>
<keyword evidence="1" id="KW-0732">Signal</keyword>
<dbReference type="SUPFAM" id="SSF56973">
    <property type="entry name" value="Aerolisin/ETX pore-forming domain"/>
    <property type="match status" value="1"/>
</dbReference>
<dbReference type="InterPro" id="IPR001229">
    <property type="entry name" value="Jacalin-like_lectin_dom"/>
</dbReference>
<proteinExistence type="predicted"/>
<name>A0AAV9I3C9_9PEZI</name>
<dbReference type="PANTHER" id="PTHR33589:SF3">
    <property type="entry name" value="ZYMOGEN GRANULE MEMBRANE PROTEIN 16-LIKE"/>
    <property type="match status" value="1"/>
</dbReference>
<dbReference type="Pfam" id="PF01419">
    <property type="entry name" value="Jacalin"/>
    <property type="match status" value="2"/>
</dbReference>
<dbReference type="AlphaFoldDB" id="A0AAV9I3C9"/>
<keyword evidence="2" id="KW-0430">Lectin</keyword>
<dbReference type="InterPro" id="IPR052321">
    <property type="entry name" value="PolyBind_ProtTraffic"/>
</dbReference>
<keyword evidence="5" id="KW-1185">Reference proteome</keyword>
<dbReference type="GO" id="GO:0030246">
    <property type="term" value="F:carbohydrate binding"/>
    <property type="evidence" value="ECO:0007669"/>
    <property type="project" value="UniProtKB-KW"/>
</dbReference>
<dbReference type="InterPro" id="IPR036404">
    <property type="entry name" value="Jacalin-like_lectin_dom_sf"/>
</dbReference>
<evidence type="ECO:0000256" key="2">
    <source>
        <dbReference type="ARBA" id="ARBA00022734"/>
    </source>
</evidence>
<evidence type="ECO:0000256" key="1">
    <source>
        <dbReference type="ARBA" id="ARBA00022729"/>
    </source>
</evidence>
<evidence type="ECO:0000259" key="3">
    <source>
        <dbReference type="SMART" id="SM00915"/>
    </source>
</evidence>
<feature type="domain" description="Jacalin-type lectin" evidence="3">
    <location>
        <begin position="8"/>
        <end position="116"/>
    </location>
</feature>
<organism evidence="4 5">
    <name type="scientific">Cladorrhinum samala</name>
    <dbReference type="NCBI Taxonomy" id="585594"/>
    <lineage>
        <taxon>Eukaryota</taxon>
        <taxon>Fungi</taxon>
        <taxon>Dikarya</taxon>
        <taxon>Ascomycota</taxon>
        <taxon>Pezizomycotina</taxon>
        <taxon>Sordariomycetes</taxon>
        <taxon>Sordariomycetidae</taxon>
        <taxon>Sordariales</taxon>
        <taxon>Podosporaceae</taxon>
        <taxon>Cladorrhinum</taxon>
    </lineage>
</organism>
<protein>
    <submittedName>
        <fullName evidence="4">Jacalin-like lectin domain-containing protein</fullName>
    </submittedName>
</protein>